<comment type="similarity">
    <text evidence="9">Belongs to the small GTPase superfamily. RasD family.</text>
</comment>
<dbReference type="PANTHER" id="PTHR46149">
    <property type="entry name" value="MIP08469P"/>
    <property type="match status" value="1"/>
</dbReference>
<evidence type="ECO:0000256" key="1">
    <source>
        <dbReference type="ARBA" id="ARBA00004193"/>
    </source>
</evidence>
<evidence type="ECO:0000256" key="8">
    <source>
        <dbReference type="ARBA" id="ARBA00023289"/>
    </source>
</evidence>
<dbReference type="OMA" id="HESKSCL"/>
<dbReference type="PANTHER" id="PTHR46149:SF3">
    <property type="entry name" value="MIP08469P"/>
    <property type="match status" value="1"/>
</dbReference>
<evidence type="ECO:0000313" key="12">
    <source>
        <dbReference type="Proteomes" id="UP000887568"/>
    </source>
</evidence>
<dbReference type="SMART" id="SM00174">
    <property type="entry name" value="RHO"/>
    <property type="match status" value="1"/>
</dbReference>
<dbReference type="PRINTS" id="PR00449">
    <property type="entry name" value="RASTRNSFRMNG"/>
</dbReference>
<dbReference type="InterPro" id="IPR027417">
    <property type="entry name" value="P-loop_NTPase"/>
</dbReference>
<feature type="compositionally biased region" description="Acidic residues" evidence="10">
    <location>
        <begin position="261"/>
        <end position="270"/>
    </location>
</feature>
<dbReference type="SMART" id="SM00176">
    <property type="entry name" value="RAN"/>
    <property type="match status" value="1"/>
</dbReference>
<dbReference type="Pfam" id="PF00071">
    <property type="entry name" value="Ras"/>
    <property type="match status" value="1"/>
</dbReference>
<evidence type="ECO:0000256" key="10">
    <source>
        <dbReference type="SAM" id="MobiDB-lite"/>
    </source>
</evidence>
<evidence type="ECO:0000313" key="11">
    <source>
        <dbReference type="EnsemblMetazoa" id="XP_038048271.1"/>
    </source>
</evidence>
<evidence type="ECO:0000256" key="6">
    <source>
        <dbReference type="ARBA" id="ARBA00023136"/>
    </source>
</evidence>
<dbReference type="FunFam" id="3.40.50.300:FF:000475">
    <property type="entry name" value="GTP-binding protein Rhes"/>
    <property type="match status" value="1"/>
</dbReference>
<dbReference type="PROSITE" id="PS51421">
    <property type="entry name" value="RAS"/>
    <property type="match status" value="1"/>
</dbReference>
<dbReference type="PROSITE" id="PS51419">
    <property type="entry name" value="RAB"/>
    <property type="match status" value="1"/>
</dbReference>
<evidence type="ECO:0000256" key="2">
    <source>
        <dbReference type="ARBA" id="ARBA00022475"/>
    </source>
</evidence>
<keyword evidence="5" id="KW-0342">GTP-binding</keyword>
<dbReference type="GO" id="GO:0005886">
    <property type="term" value="C:plasma membrane"/>
    <property type="evidence" value="ECO:0007669"/>
    <property type="project" value="UniProtKB-SubCell"/>
</dbReference>
<dbReference type="RefSeq" id="XP_038048271.1">
    <property type="nucleotide sequence ID" value="XM_038192343.1"/>
</dbReference>
<proteinExistence type="inferred from homology"/>
<dbReference type="SMART" id="SM00173">
    <property type="entry name" value="RAS"/>
    <property type="match status" value="1"/>
</dbReference>
<dbReference type="InterPro" id="IPR052236">
    <property type="entry name" value="Small_GTPase_RasD"/>
</dbReference>
<dbReference type="GO" id="GO:0003924">
    <property type="term" value="F:GTPase activity"/>
    <property type="evidence" value="ECO:0007669"/>
    <property type="project" value="InterPro"/>
</dbReference>
<protein>
    <submittedName>
        <fullName evidence="11">Uncharacterized protein</fullName>
    </submittedName>
</protein>
<keyword evidence="2" id="KW-1003">Cell membrane</keyword>
<dbReference type="Proteomes" id="UP000887568">
    <property type="component" value="Unplaced"/>
</dbReference>
<dbReference type="InterPro" id="IPR001806">
    <property type="entry name" value="Small_GTPase"/>
</dbReference>
<dbReference type="AlphaFoldDB" id="A0A913ZB65"/>
<evidence type="ECO:0000256" key="7">
    <source>
        <dbReference type="ARBA" id="ARBA00023288"/>
    </source>
</evidence>
<keyword evidence="12" id="KW-1185">Reference proteome</keyword>
<dbReference type="NCBIfam" id="TIGR00231">
    <property type="entry name" value="small_GTP"/>
    <property type="match status" value="1"/>
</dbReference>
<keyword evidence="8" id="KW-0636">Prenylation</keyword>
<feature type="region of interest" description="Disordered" evidence="10">
    <location>
        <begin position="1"/>
        <end position="22"/>
    </location>
</feature>
<feature type="region of interest" description="Disordered" evidence="10">
    <location>
        <begin position="200"/>
        <end position="221"/>
    </location>
</feature>
<accession>A0A913ZB65</accession>
<dbReference type="SMART" id="SM00175">
    <property type="entry name" value="RAB"/>
    <property type="match status" value="1"/>
</dbReference>
<evidence type="ECO:0000256" key="3">
    <source>
        <dbReference type="ARBA" id="ARBA00022481"/>
    </source>
</evidence>
<keyword evidence="3" id="KW-0488">Methylation</keyword>
<evidence type="ECO:0000256" key="9">
    <source>
        <dbReference type="ARBA" id="ARBA00038061"/>
    </source>
</evidence>
<dbReference type="Gene3D" id="3.40.50.300">
    <property type="entry name" value="P-loop containing nucleotide triphosphate hydrolases"/>
    <property type="match status" value="1"/>
</dbReference>
<dbReference type="PROSITE" id="PS51420">
    <property type="entry name" value="RHO"/>
    <property type="match status" value="1"/>
</dbReference>
<sequence length="286" mass="31751">MPANAMAMASKASTPDSEVSAPPQENCYRLVVVGSPKVGKTAIVSRFLNGKFEDQYTPTIEDFHRKIYKIKGHVYQLDILDTSGNNPFPAIKKLSILTGDVFILVFSIDNKDSFGEVQRLRKQILETKCGNGAKSVPMVIAGNKCDREGSRQVNAEDARRAFESSKKCTFVETSAKRCHNIDVLFKALFENAKMPSEMSPSLHRKISASSSPALKPSSNGKLALRRRLSEACGMVSPNARRPSVRSDLLQLRSKVHRNSQDEDDDDDDDDRSSIQKKLRKIACCIQ</sequence>
<dbReference type="InterPro" id="IPR005225">
    <property type="entry name" value="Small_GTP-bd"/>
</dbReference>
<dbReference type="GO" id="GO:0007165">
    <property type="term" value="P:signal transduction"/>
    <property type="evidence" value="ECO:0007669"/>
    <property type="project" value="TreeGrafter"/>
</dbReference>
<evidence type="ECO:0000256" key="4">
    <source>
        <dbReference type="ARBA" id="ARBA00022741"/>
    </source>
</evidence>
<keyword evidence="7" id="KW-0449">Lipoprotein</keyword>
<dbReference type="EnsemblMetazoa" id="XM_038192343.1">
    <property type="protein sequence ID" value="XP_038048271.1"/>
    <property type="gene ID" value="LOC119722299"/>
</dbReference>
<evidence type="ECO:0000256" key="5">
    <source>
        <dbReference type="ARBA" id="ARBA00023134"/>
    </source>
</evidence>
<dbReference type="GeneID" id="119722299"/>
<reference evidence="11" key="1">
    <citation type="submission" date="2022-11" db="UniProtKB">
        <authorList>
            <consortium name="EnsemblMetazoa"/>
        </authorList>
    </citation>
    <scope>IDENTIFICATION</scope>
</reference>
<name>A0A913ZB65_PATMI</name>
<comment type="subcellular location">
    <subcellularLocation>
        <location evidence="1">Cell membrane</location>
        <topology evidence="1">Lipid-anchor</topology>
    </subcellularLocation>
</comment>
<dbReference type="OrthoDB" id="265044at2759"/>
<keyword evidence="6" id="KW-0472">Membrane</keyword>
<keyword evidence="4" id="KW-0547">Nucleotide-binding</keyword>
<organism evidence="11 12">
    <name type="scientific">Patiria miniata</name>
    <name type="common">Bat star</name>
    <name type="synonym">Asterina miniata</name>
    <dbReference type="NCBI Taxonomy" id="46514"/>
    <lineage>
        <taxon>Eukaryota</taxon>
        <taxon>Metazoa</taxon>
        <taxon>Echinodermata</taxon>
        <taxon>Eleutherozoa</taxon>
        <taxon>Asterozoa</taxon>
        <taxon>Asteroidea</taxon>
        <taxon>Valvatacea</taxon>
        <taxon>Valvatida</taxon>
        <taxon>Asterinidae</taxon>
        <taxon>Patiria</taxon>
    </lineage>
</organism>
<dbReference type="GO" id="GO:0005525">
    <property type="term" value="F:GTP binding"/>
    <property type="evidence" value="ECO:0007669"/>
    <property type="project" value="UniProtKB-KW"/>
</dbReference>
<feature type="region of interest" description="Disordered" evidence="10">
    <location>
        <begin position="233"/>
        <end position="273"/>
    </location>
</feature>
<dbReference type="SUPFAM" id="SSF52540">
    <property type="entry name" value="P-loop containing nucleoside triphosphate hydrolases"/>
    <property type="match status" value="1"/>
</dbReference>
<feature type="compositionally biased region" description="Low complexity" evidence="10">
    <location>
        <begin position="207"/>
        <end position="218"/>
    </location>
</feature>
<dbReference type="GO" id="GO:0031681">
    <property type="term" value="F:G-protein beta-subunit binding"/>
    <property type="evidence" value="ECO:0007669"/>
    <property type="project" value="TreeGrafter"/>
</dbReference>